<name>A0A484LEW7_9ASTE</name>
<keyword evidence="1" id="KW-0812">Transmembrane</keyword>
<evidence type="ECO:0000313" key="2">
    <source>
        <dbReference type="EMBL" id="VFQ75095.1"/>
    </source>
</evidence>
<protein>
    <submittedName>
        <fullName evidence="2">Uncharacterized protein</fullName>
    </submittedName>
</protein>
<dbReference type="Proteomes" id="UP000595140">
    <property type="component" value="Unassembled WGS sequence"/>
</dbReference>
<accession>A0A484LEW7</accession>
<gene>
    <name evidence="2" type="ORF">CCAM_LOCUS16871</name>
</gene>
<feature type="transmembrane region" description="Helical" evidence="1">
    <location>
        <begin position="12"/>
        <end position="33"/>
    </location>
</feature>
<keyword evidence="3" id="KW-1185">Reference proteome</keyword>
<dbReference type="EMBL" id="OOIL02001417">
    <property type="protein sequence ID" value="VFQ75095.1"/>
    <property type="molecule type" value="Genomic_DNA"/>
</dbReference>
<proteinExistence type="predicted"/>
<sequence length="89" mass="10651">MVRFCRYAKWIALCVKCWVTFWGLVLGAVWLALKKVISSSRRSGAVIRPFKIARKLWRRIQWEVLQWEMEIIDPQLIMSDETLYQSLFS</sequence>
<evidence type="ECO:0000313" key="3">
    <source>
        <dbReference type="Proteomes" id="UP000595140"/>
    </source>
</evidence>
<reference evidence="2 3" key="1">
    <citation type="submission" date="2018-04" db="EMBL/GenBank/DDBJ databases">
        <authorList>
            <person name="Vogel A."/>
        </authorList>
    </citation>
    <scope>NUCLEOTIDE SEQUENCE [LARGE SCALE GENOMIC DNA]</scope>
</reference>
<keyword evidence="1" id="KW-0472">Membrane</keyword>
<evidence type="ECO:0000256" key="1">
    <source>
        <dbReference type="SAM" id="Phobius"/>
    </source>
</evidence>
<dbReference type="AlphaFoldDB" id="A0A484LEW7"/>
<keyword evidence="1" id="KW-1133">Transmembrane helix</keyword>
<organism evidence="2 3">
    <name type="scientific">Cuscuta campestris</name>
    <dbReference type="NCBI Taxonomy" id="132261"/>
    <lineage>
        <taxon>Eukaryota</taxon>
        <taxon>Viridiplantae</taxon>
        <taxon>Streptophyta</taxon>
        <taxon>Embryophyta</taxon>
        <taxon>Tracheophyta</taxon>
        <taxon>Spermatophyta</taxon>
        <taxon>Magnoliopsida</taxon>
        <taxon>eudicotyledons</taxon>
        <taxon>Gunneridae</taxon>
        <taxon>Pentapetalae</taxon>
        <taxon>asterids</taxon>
        <taxon>lamiids</taxon>
        <taxon>Solanales</taxon>
        <taxon>Convolvulaceae</taxon>
        <taxon>Cuscuteae</taxon>
        <taxon>Cuscuta</taxon>
        <taxon>Cuscuta subgen. Grammica</taxon>
        <taxon>Cuscuta sect. Cleistogrammica</taxon>
    </lineage>
</organism>